<gene>
    <name evidence="1" type="ORF">Pcinc_031144</name>
</gene>
<organism evidence="1 2">
    <name type="scientific">Petrolisthes cinctipes</name>
    <name type="common">Flat porcelain crab</name>
    <dbReference type="NCBI Taxonomy" id="88211"/>
    <lineage>
        <taxon>Eukaryota</taxon>
        <taxon>Metazoa</taxon>
        <taxon>Ecdysozoa</taxon>
        <taxon>Arthropoda</taxon>
        <taxon>Crustacea</taxon>
        <taxon>Multicrustacea</taxon>
        <taxon>Malacostraca</taxon>
        <taxon>Eumalacostraca</taxon>
        <taxon>Eucarida</taxon>
        <taxon>Decapoda</taxon>
        <taxon>Pleocyemata</taxon>
        <taxon>Anomura</taxon>
        <taxon>Galatheoidea</taxon>
        <taxon>Porcellanidae</taxon>
        <taxon>Petrolisthes</taxon>
    </lineage>
</organism>
<dbReference type="EMBL" id="JAWQEG010004093">
    <property type="protein sequence ID" value="KAK3863041.1"/>
    <property type="molecule type" value="Genomic_DNA"/>
</dbReference>
<accession>A0AAE1EX86</accession>
<comment type="caution">
    <text evidence="1">The sequence shown here is derived from an EMBL/GenBank/DDBJ whole genome shotgun (WGS) entry which is preliminary data.</text>
</comment>
<keyword evidence="2" id="KW-1185">Reference proteome</keyword>
<sequence length="80" mass="8928">MINVRVHDDETDDSVDEVSVVGSLTPAWITYCRQASYCAVTQYPDSIDSKPLRSRRAMLLNDKSVSGGTTCQDQRDCARE</sequence>
<evidence type="ECO:0000313" key="1">
    <source>
        <dbReference type="EMBL" id="KAK3863041.1"/>
    </source>
</evidence>
<reference evidence="1" key="1">
    <citation type="submission" date="2023-10" db="EMBL/GenBank/DDBJ databases">
        <title>Genome assemblies of two species of porcelain crab, Petrolisthes cinctipes and Petrolisthes manimaculis (Anomura: Porcellanidae).</title>
        <authorList>
            <person name="Angst P."/>
        </authorList>
    </citation>
    <scope>NUCLEOTIDE SEQUENCE</scope>
    <source>
        <strain evidence="1">PB745_01</strain>
        <tissue evidence="1">Gill</tissue>
    </source>
</reference>
<dbReference type="AlphaFoldDB" id="A0AAE1EX86"/>
<dbReference type="Proteomes" id="UP001286313">
    <property type="component" value="Unassembled WGS sequence"/>
</dbReference>
<evidence type="ECO:0000313" key="2">
    <source>
        <dbReference type="Proteomes" id="UP001286313"/>
    </source>
</evidence>
<name>A0AAE1EX86_PETCI</name>
<protein>
    <submittedName>
        <fullName evidence="1">Uncharacterized protein</fullName>
    </submittedName>
</protein>
<proteinExistence type="predicted"/>